<dbReference type="InterPro" id="IPR007329">
    <property type="entry name" value="FMN-bd"/>
</dbReference>
<accession>A0A937K6M9</accession>
<dbReference type="RefSeq" id="WP_202769554.1">
    <property type="nucleotide sequence ID" value="NZ_JAESWA010000029.1"/>
</dbReference>
<dbReference type="AlphaFoldDB" id="A0A937K6M9"/>
<feature type="domain" description="FMN-binding" evidence="1">
    <location>
        <begin position="58"/>
        <end position="126"/>
    </location>
</feature>
<organism evidence="2 3">
    <name type="scientific">Clostridium paridis</name>
    <dbReference type="NCBI Taxonomy" id="2803863"/>
    <lineage>
        <taxon>Bacteria</taxon>
        <taxon>Bacillati</taxon>
        <taxon>Bacillota</taxon>
        <taxon>Clostridia</taxon>
        <taxon>Eubacteriales</taxon>
        <taxon>Clostridiaceae</taxon>
        <taxon>Clostridium</taxon>
    </lineage>
</organism>
<dbReference type="GO" id="GO:0016020">
    <property type="term" value="C:membrane"/>
    <property type="evidence" value="ECO:0007669"/>
    <property type="project" value="InterPro"/>
</dbReference>
<comment type="caution">
    <text evidence="2">The sequence shown here is derived from an EMBL/GenBank/DDBJ whole genome shotgun (WGS) entry which is preliminary data.</text>
</comment>
<keyword evidence="3" id="KW-1185">Reference proteome</keyword>
<dbReference type="GO" id="GO:0010181">
    <property type="term" value="F:FMN binding"/>
    <property type="evidence" value="ECO:0007669"/>
    <property type="project" value="InterPro"/>
</dbReference>
<evidence type="ECO:0000259" key="1">
    <source>
        <dbReference type="SMART" id="SM00900"/>
    </source>
</evidence>
<name>A0A937K6M9_9CLOT</name>
<evidence type="ECO:0000313" key="3">
    <source>
        <dbReference type="Proteomes" id="UP000623681"/>
    </source>
</evidence>
<protein>
    <submittedName>
        <fullName evidence="2">FMN-binding protein</fullName>
    </submittedName>
</protein>
<evidence type="ECO:0000313" key="2">
    <source>
        <dbReference type="EMBL" id="MBL4934095.1"/>
    </source>
</evidence>
<dbReference type="Pfam" id="PF04205">
    <property type="entry name" value="FMN_bind"/>
    <property type="match status" value="1"/>
</dbReference>
<reference evidence="2" key="1">
    <citation type="submission" date="2021-01" db="EMBL/GenBank/DDBJ databases">
        <title>Genome public.</title>
        <authorList>
            <person name="Liu C."/>
            <person name="Sun Q."/>
        </authorList>
    </citation>
    <scope>NUCLEOTIDE SEQUENCE</scope>
    <source>
        <strain evidence="2">YIM B02565</strain>
    </source>
</reference>
<gene>
    <name evidence="2" type="ORF">JK634_20090</name>
</gene>
<proteinExistence type="predicted"/>
<dbReference type="SMART" id="SM00900">
    <property type="entry name" value="FMN_bind"/>
    <property type="match status" value="1"/>
</dbReference>
<dbReference type="Proteomes" id="UP000623681">
    <property type="component" value="Unassembled WGS sequence"/>
</dbReference>
<dbReference type="EMBL" id="JAESWA010000029">
    <property type="protein sequence ID" value="MBL4934095.1"/>
    <property type="molecule type" value="Genomic_DNA"/>
</dbReference>
<sequence length="128" mass="14126">MKKVLKVLLTVLVILILVIASGIFYMTRGLSSGKEVSVNKIDVSKLSDGVYHGQYKEGRWTNELDVTVKNHKITDINVTKDVKFNLSDVTKNITKEVIGKQNTDVDIVTGATVTSKAYLKSIENALSK</sequence>
<dbReference type="Gene3D" id="3.90.1010.20">
    <property type="match status" value="1"/>
</dbReference>